<dbReference type="InterPro" id="IPR000515">
    <property type="entry name" value="MetI-like"/>
</dbReference>
<feature type="transmembrane region" description="Helical" evidence="7">
    <location>
        <begin position="194"/>
        <end position="227"/>
    </location>
</feature>
<dbReference type="InterPro" id="IPR050366">
    <property type="entry name" value="BP-dependent_transpt_permease"/>
</dbReference>
<comment type="similarity">
    <text evidence="7">Belongs to the binding-protein-dependent transport system permease family.</text>
</comment>
<reference evidence="10" key="1">
    <citation type="submission" date="2017-02" db="EMBL/GenBank/DDBJ databases">
        <authorList>
            <person name="Varghese N."/>
            <person name="Submissions S."/>
        </authorList>
    </citation>
    <scope>NUCLEOTIDE SEQUENCE [LARGE SCALE GENOMIC DNA]</scope>
    <source>
        <strain evidence="10">9H-4</strain>
    </source>
</reference>
<dbReference type="Gene3D" id="1.10.3720.10">
    <property type="entry name" value="MetI-like"/>
    <property type="match status" value="1"/>
</dbReference>
<keyword evidence="5 7" id="KW-1133">Transmembrane helix</keyword>
<organism evidence="9 10">
    <name type="scientific">Aeromicrobium choanae</name>
    <dbReference type="NCBI Taxonomy" id="1736691"/>
    <lineage>
        <taxon>Bacteria</taxon>
        <taxon>Bacillati</taxon>
        <taxon>Actinomycetota</taxon>
        <taxon>Actinomycetes</taxon>
        <taxon>Propionibacteriales</taxon>
        <taxon>Nocardioidaceae</taxon>
        <taxon>Aeromicrobium</taxon>
    </lineage>
</organism>
<dbReference type="PANTHER" id="PTHR43386">
    <property type="entry name" value="OLIGOPEPTIDE TRANSPORT SYSTEM PERMEASE PROTEIN APPC"/>
    <property type="match status" value="1"/>
</dbReference>
<dbReference type="EMBL" id="LT796768">
    <property type="protein sequence ID" value="SKB06389.1"/>
    <property type="molecule type" value="Genomic_DNA"/>
</dbReference>
<feature type="transmembrane region" description="Helical" evidence="7">
    <location>
        <begin position="149"/>
        <end position="173"/>
    </location>
</feature>
<dbReference type="RefSeq" id="WP_078699387.1">
    <property type="nucleotide sequence ID" value="NZ_LT796768.1"/>
</dbReference>
<evidence type="ECO:0000259" key="8">
    <source>
        <dbReference type="PROSITE" id="PS50928"/>
    </source>
</evidence>
<keyword evidence="6 7" id="KW-0472">Membrane</keyword>
<sequence length="288" mass="29617">MSAVTMTRPTRRTGLFRRMGLGGRVALLILVTLAIVAVVAPALLGDEAASQDVANSFAPPSAEHPLGTDALGRDVLSRTLVGTRLSLQLALTSAAIAVGVAVPLGALFGMARARTRKVGASVIDVSLSLPDILIAVIVVTVLGPGGVGAATAIGIAFIPYTARVVFVLSHHVASRDYVMVGRLLGLSRGKLLRAYVLPNIADALAVALLTLLAECIVAVSALSFLGLGVQPPDIDWGSLLTEGVKEFYMSPAAALAPAAMIAVTGLALALVADSVAQGMDPFQKRRTR</sequence>
<feature type="transmembrane region" description="Helical" evidence="7">
    <location>
        <begin position="85"/>
        <end position="110"/>
    </location>
</feature>
<feature type="transmembrane region" description="Helical" evidence="7">
    <location>
        <begin position="122"/>
        <end position="143"/>
    </location>
</feature>
<dbReference type="PROSITE" id="PS50928">
    <property type="entry name" value="ABC_TM1"/>
    <property type="match status" value="1"/>
</dbReference>
<evidence type="ECO:0000256" key="2">
    <source>
        <dbReference type="ARBA" id="ARBA00022448"/>
    </source>
</evidence>
<name>A0A1T4YX62_9ACTN</name>
<dbReference type="InterPro" id="IPR035906">
    <property type="entry name" value="MetI-like_sf"/>
</dbReference>
<evidence type="ECO:0000313" key="10">
    <source>
        <dbReference type="Proteomes" id="UP000191040"/>
    </source>
</evidence>
<dbReference type="AlphaFoldDB" id="A0A1T4YX62"/>
<comment type="subcellular location">
    <subcellularLocation>
        <location evidence="1 7">Cell membrane</location>
        <topology evidence="1 7">Multi-pass membrane protein</topology>
    </subcellularLocation>
</comment>
<keyword evidence="10" id="KW-1185">Reference proteome</keyword>
<dbReference type="STRING" id="1736691.SAMN06295964_1290"/>
<dbReference type="CDD" id="cd06261">
    <property type="entry name" value="TM_PBP2"/>
    <property type="match status" value="1"/>
</dbReference>
<protein>
    <submittedName>
        <fullName evidence="9">ABC-type dipeptide/oligopeptide/nickel transport system, permease component</fullName>
    </submittedName>
</protein>
<evidence type="ECO:0000313" key="9">
    <source>
        <dbReference type="EMBL" id="SKB06389.1"/>
    </source>
</evidence>
<gene>
    <name evidence="9" type="ORF">SAMN06295964_1290</name>
</gene>
<dbReference type="GO" id="GO:0055085">
    <property type="term" value="P:transmembrane transport"/>
    <property type="evidence" value="ECO:0007669"/>
    <property type="project" value="InterPro"/>
</dbReference>
<dbReference type="SUPFAM" id="SSF161098">
    <property type="entry name" value="MetI-like"/>
    <property type="match status" value="1"/>
</dbReference>
<evidence type="ECO:0000256" key="7">
    <source>
        <dbReference type="RuleBase" id="RU363032"/>
    </source>
</evidence>
<dbReference type="Proteomes" id="UP000191040">
    <property type="component" value="Chromosome I"/>
</dbReference>
<evidence type="ECO:0000256" key="5">
    <source>
        <dbReference type="ARBA" id="ARBA00022989"/>
    </source>
</evidence>
<evidence type="ECO:0000256" key="4">
    <source>
        <dbReference type="ARBA" id="ARBA00022692"/>
    </source>
</evidence>
<evidence type="ECO:0000256" key="3">
    <source>
        <dbReference type="ARBA" id="ARBA00022475"/>
    </source>
</evidence>
<dbReference type="PANTHER" id="PTHR43386:SF1">
    <property type="entry name" value="D,D-DIPEPTIDE TRANSPORT SYSTEM PERMEASE PROTEIN DDPC-RELATED"/>
    <property type="match status" value="1"/>
</dbReference>
<evidence type="ECO:0000256" key="1">
    <source>
        <dbReference type="ARBA" id="ARBA00004651"/>
    </source>
</evidence>
<keyword evidence="2 7" id="KW-0813">Transport</keyword>
<accession>A0A1T4YX62</accession>
<feature type="domain" description="ABC transmembrane type-1" evidence="8">
    <location>
        <begin position="83"/>
        <end position="272"/>
    </location>
</feature>
<feature type="transmembrane region" description="Helical" evidence="7">
    <location>
        <begin position="21"/>
        <end position="44"/>
    </location>
</feature>
<keyword evidence="4 7" id="KW-0812">Transmembrane</keyword>
<proteinExistence type="inferred from homology"/>
<keyword evidence="3" id="KW-1003">Cell membrane</keyword>
<dbReference type="OrthoDB" id="8906042at2"/>
<feature type="transmembrane region" description="Helical" evidence="7">
    <location>
        <begin position="247"/>
        <end position="276"/>
    </location>
</feature>
<dbReference type="GO" id="GO:0005886">
    <property type="term" value="C:plasma membrane"/>
    <property type="evidence" value="ECO:0007669"/>
    <property type="project" value="UniProtKB-SubCell"/>
</dbReference>
<evidence type="ECO:0000256" key="6">
    <source>
        <dbReference type="ARBA" id="ARBA00023136"/>
    </source>
</evidence>
<dbReference type="Pfam" id="PF00528">
    <property type="entry name" value="BPD_transp_1"/>
    <property type="match status" value="1"/>
</dbReference>